<proteinExistence type="predicted"/>
<dbReference type="KEGG" id="csb:CLSA_c05410"/>
<reference evidence="1 2" key="1">
    <citation type="journal article" date="2013" name="Genome Announc.">
        <title>Complete Genome Sequence of the Solvent Producer Clostridium saccharobutylicum NCP262 (DSM 13864).</title>
        <authorList>
            <person name="Poehlein A."/>
            <person name="Hartwich K."/>
            <person name="Krabben P."/>
            <person name="Ehrenreich A."/>
            <person name="Liebl W."/>
            <person name="Durre P."/>
            <person name="Gottschalk G."/>
            <person name="Daniel R."/>
        </authorList>
    </citation>
    <scope>NUCLEOTIDE SEQUENCE [LARGE SCALE GENOMIC DNA]</scope>
    <source>
        <strain evidence="1">DSM 13864</strain>
    </source>
</reference>
<dbReference type="Proteomes" id="UP000017118">
    <property type="component" value="Chromosome"/>
</dbReference>
<organism evidence="1 2">
    <name type="scientific">Clostridium saccharobutylicum DSM 13864</name>
    <dbReference type="NCBI Taxonomy" id="1345695"/>
    <lineage>
        <taxon>Bacteria</taxon>
        <taxon>Bacillati</taxon>
        <taxon>Bacillota</taxon>
        <taxon>Clostridia</taxon>
        <taxon>Eubacteriales</taxon>
        <taxon>Clostridiaceae</taxon>
        <taxon>Clostridium</taxon>
    </lineage>
</organism>
<evidence type="ECO:0000313" key="2">
    <source>
        <dbReference type="Proteomes" id="UP000017118"/>
    </source>
</evidence>
<dbReference type="HOGENOM" id="CLU_2823562_0_0_9"/>
<dbReference type="GeneID" id="62368374"/>
<keyword evidence="2" id="KW-1185">Reference proteome</keyword>
<evidence type="ECO:0000313" key="1">
    <source>
        <dbReference type="EMBL" id="AGX41557.1"/>
    </source>
</evidence>
<accession>U5MQ57</accession>
<protein>
    <submittedName>
        <fullName evidence="1">Uncharacterized protein</fullName>
    </submittedName>
</protein>
<dbReference type="AlphaFoldDB" id="U5MQ57"/>
<name>U5MQ57_CLOSA</name>
<sequence length="66" mass="7404">MSTKEYMAVRSIQTYNATLSPGLSIERIPPITNANIISTLTNLKKPDLFVIRVVTEENIIKISVKK</sequence>
<dbReference type="EMBL" id="CP006721">
    <property type="protein sequence ID" value="AGX41557.1"/>
    <property type="molecule type" value="Genomic_DNA"/>
</dbReference>
<gene>
    <name evidence="1" type="ORF">CLSA_c05410</name>
</gene>
<dbReference type="PATRIC" id="fig|1345695.3.peg.479"/>
<dbReference type="RefSeq" id="WP_022743844.1">
    <property type="nucleotide sequence ID" value="NC_022571.1"/>
</dbReference>